<dbReference type="PANTHER" id="PTHR36108">
    <property type="entry name" value="COLOSSIN-B-RELATED"/>
    <property type="match status" value="1"/>
</dbReference>
<feature type="domain" description="SpaA-like prealbumin fold" evidence="6">
    <location>
        <begin position="897"/>
        <end position="978"/>
    </location>
</feature>
<dbReference type="InterPro" id="IPR013783">
    <property type="entry name" value="Ig-like_fold"/>
</dbReference>
<evidence type="ECO:0000259" key="6">
    <source>
        <dbReference type="Pfam" id="PF17802"/>
    </source>
</evidence>
<keyword evidence="5" id="KW-0472">Membrane</keyword>
<gene>
    <name evidence="7" type="ORF">C5Q98_01995</name>
</gene>
<evidence type="ECO:0000256" key="1">
    <source>
        <dbReference type="ARBA" id="ARBA00007257"/>
    </source>
</evidence>
<feature type="coiled-coil region" evidence="4">
    <location>
        <begin position="592"/>
        <end position="626"/>
    </location>
</feature>
<keyword evidence="4" id="KW-0175">Coiled coil</keyword>
<keyword evidence="3" id="KW-0732">Signal</keyword>
<dbReference type="Proteomes" id="UP000237947">
    <property type="component" value="Chromosome"/>
</dbReference>
<organism evidence="7 8">
    <name type="scientific">Fastidiosipila sanguinis</name>
    <dbReference type="NCBI Taxonomy" id="236753"/>
    <lineage>
        <taxon>Bacteria</taxon>
        <taxon>Bacillati</taxon>
        <taxon>Bacillota</taxon>
        <taxon>Clostridia</taxon>
        <taxon>Eubacteriales</taxon>
        <taxon>Oscillospiraceae</taxon>
        <taxon>Fastidiosipila</taxon>
    </lineage>
</organism>
<dbReference type="PANTHER" id="PTHR36108:SF13">
    <property type="entry name" value="COLOSSIN-B-RELATED"/>
    <property type="match status" value="1"/>
</dbReference>
<dbReference type="Gene3D" id="2.60.40.10">
    <property type="entry name" value="Immunoglobulins"/>
    <property type="match status" value="9"/>
</dbReference>
<feature type="domain" description="SpaA-like prealbumin fold" evidence="6">
    <location>
        <begin position="311"/>
        <end position="394"/>
    </location>
</feature>
<evidence type="ECO:0000313" key="8">
    <source>
        <dbReference type="Proteomes" id="UP000237947"/>
    </source>
</evidence>
<accession>A0A2S0KM44</accession>
<evidence type="ECO:0000256" key="4">
    <source>
        <dbReference type="SAM" id="Coils"/>
    </source>
</evidence>
<proteinExistence type="inferred from homology"/>
<evidence type="ECO:0000256" key="3">
    <source>
        <dbReference type="ARBA" id="ARBA00022729"/>
    </source>
</evidence>
<comment type="similarity">
    <text evidence="1">Belongs to the serine-aspartate repeat-containing protein (SDr) family.</text>
</comment>
<keyword evidence="8" id="KW-1185">Reference proteome</keyword>
<keyword evidence="2" id="KW-0964">Secreted</keyword>
<evidence type="ECO:0000313" key="7">
    <source>
        <dbReference type="EMBL" id="AVM42077.1"/>
    </source>
</evidence>
<keyword evidence="5" id="KW-1133">Transmembrane helix</keyword>
<dbReference type="EMBL" id="CP027226">
    <property type="protein sequence ID" value="AVM42077.1"/>
    <property type="molecule type" value="Genomic_DNA"/>
</dbReference>
<feature type="domain" description="SpaA-like prealbumin fold" evidence="6">
    <location>
        <begin position="399"/>
        <end position="482"/>
    </location>
</feature>
<dbReference type="InterPro" id="IPR041033">
    <property type="entry name" value="SpaA_PFL_dom_1"/>
</dbReference>
<feature type="transmembrane region" description="Helical" evidence="5">
    <location>
        <begin position="1298"/>
        <end position="1317"/>
    </location>
</feature>
<feature type="domain" description="SpaA-like prealbumin fold" evidence="6">
    <location>
        <begin position="1202"/>
        <end position="1286"/>
    </location>
</feature>
<evidence type="ECO:0000256" key="2">
    <source>
        <dbReference type="ARBA" id="ARBA00022525"/>
    </source>
</evidence>
<sequence>MVKQKKSRIGFTLSLIFIFSLIFNLLPLSRVRAVSVGDQAVIYAESNGRKYTDLKFPNGTTLTVENDTFSKADGTRVFCLEPVVPVSSGKNHKAYTAEDSLLSGTGKGIYLGATSGADRTVTKAQLDQAKLWVYYGWDSSKTKTADEYNAIQAKIWQIFWGCNVTWYHTGPDGVSTITNIWSRVQNLINSHGILPNLSGQGYDSTTNTLTSEAGQTVTLRDSNNAIGNGVGKLRLWKNTSNATVQVGDGTLTITAPDTETAGSLEFRKIEPFRPNPTSIVWFDGSGQKLLETNDPDPQNFTLNFNSKPLTGEIEFRKTGENGELIDGGEFQLQTNEGTVIKNFTTTGGIAKLTDLEQGTYKIVEIKSPKGYVKGSDITVTVTAGGSASASIDNKRQEFTIKIFKQDKDTKNPLAGAKFEVVDPSDKVLTTVITDESGKAKTLALKILQDGNYIVREVEAPKGYKSNSQDITININGDSSNVVLEYTAVFANEVIKAPIVVQKYDLVKSLDIPKETSLAGAKFELIAKSLDNPENTPYKVGDVVDTLVTNESGTAKSKDLYLGTYEIREVEAPKGFVLNTKLVEFKLTQDGDRAKITQTTENTQELIAELNKQVEELNTTWKTKEAKREAEALFEVNKPQVADGTINFADRHILGRIDLNKVLGEYYHKVGDPKKPEADIQFDILDKDGEVVDSIITNKYGYGSSKYLPFGTYTLKQVTETEFSYKVEDQEIVIAKDLFNYTYQLENKEVTSRLRLVKLDQETGKQIPQANVSFEIYKKDDTKVVQNIYYPEHKEISLFKTTEDGTVELPEPLVAGDYYIKEVDFPKNYVVEDTRVDFTVSRSIVEKTEGVLVIDISNKPAYGEIVISKTGDFVKSFDEETVSVSGKEYKVYSPVMDKSYLAGVKFEILAGEDIYSGDGELKHKQGDKISTLQTNDKEPVKTDKLYFGKYIIKEVEAPKGYARHTEDFVIELTHKEPTQELISESFSLNNQLQTAKLSVKKHMEESKHFGSYEKALEGVVFSLVTKEELQVPNSSLEADRIVGIARPDKNGMVSFEKILPGKYRLVELSTNNAYELAEAEDVEFSPADDNTLETELSLKATTNKLKNYNLEIIKVDADNPNFKLQGAVFALYVKQGDKYVEVDRGITGLNGVLRFEGLNSGVYYLRELEAPLTHVKERAFYQFSTENATETIYTTFKNSKTTTEISKVDIAGKEIPGAKLEVFDKDGNVIDSWTSKEGKIHIIRGLIRGETYTLREILAPAGYVKAQDIEFTVNEDGSTTRVEMLNELKPKISTTSDSGLISIIAGISIIGLAITIIYKRKRIA</sequence>
<feature type="domain" description="SpaA-like prealbumin fold" evidence="6">
    <location>
        <begin position="510"/>
        <end position="599"/>
    </location>
</feature>
<dbReference type="RefSeq" id="WP_106012063.1">
    <property type="nucleotide sequence ID" value="NZ_CP027226.1"/>
</dbReference>
<feature type="domain" description="SpaA-like prealbumin fold" evidence="6">
    <location>
        <begin position="1012"/>
        <end position="1093"/>
    </location>
</feature>
<feature type="domain" description="SpaA-like prealbumin fold" evidence="6">
    <location>
        <begin position="1108"/>
        <end position="1198"/>
    </location>
</feature>
<dbReference type="KEGG" id="fsa:C5Q98_01995"/>
<keyword evidence="5" id="KW-0812">Transmembrane</keyword>
<feature type="domain" description="SpaA-like prealbumin fold" evidence="6">
    <location>
        <begin position="753"/>
        <end position="842"/>
    </location>
</feature>
<dbReference type="Pfam" id="PF17802">
    <property type="entry name" value="SpaA"/>
    <property type="match status" value="8"/>
</dbReference>
<evidence type="ECO:0000256" key="5">
    <source>
        <dbReference type="SAM" id="Phobius"/>
    </source>
</evidence>
<dbReference type="SUPFAM" id="SSF49478">
    <property type="entry name" value="Cna protein B-type domain"/>
    <property type="match status" value="1"/>
</dbReference>
<dbReference type="OrthoDB" id="9804660at2"/>
<protein>
    <recommendedName>
        <fullName evidence="6">SpaA-like prealbumin fold domain-containing protein</fullName>
    </recommendedName>
</protein>
<name>A0A2S0KM44_9FIRM</name>
<reference evidence="8" key="1">
    <citation type="submission" date="2018-02" db="EMBL/GenBank/DDBJ databases">
        <authorList>
            <person name="Holder M.E."/>
            <person name="Ajami N.J."/>
            <person name="Petrosino J.F."/>
        </authorList>
    </citation>
    <scope>NUCLEOTIDE SEQUENCE [LARGE SCALE GENOMIC DNA]</scope>
    <source>
        <strain evidence="8">CCUG 47711</strain>
    </source>
</reference>